<protein>
    <recommendedName>
        <fullName evidence="3">Asp23/Gls24 family envelope stress response protein</fullName>
    </recommendedName>
</protein>
<accession>A0AA41U4K9</accession>
<evidence type="ECO:0008006" key="3">
    <source>
        <dbReference type="Google" id="ProtNLM"/>
    </source>
</evidence>
<dbReference type="AlphaFoldDB" id="A0AA41U4K9"/>
<evidence type="ECO:0000313" key="1">
    <source>
        <dbReference type="EMBL" id="MCF2533041.1"/>
    </source>
</evidence>
<evidence type="ECO:0000313" key="2">
    <source>
        <dbReference type="Proteomes" id="UP001165378"/>
    </source>
</evidence>
<reference evidence="1" key="1">
    <citation type="submission" date="2022-01" db="EMBL/GenBank/DDBJ databases">
        <title>Genome-Based Taxonomic Classification of the Phylum Actinobacteria.</title>
        <authorList>
            <person name="Gao Y."/>
        </authorList>
    </citation>
    <scope>NUCLEOTIDE SEQUENCE</scope>
    <source>
        <strain evidence="1">KLBMP 8922</strain>
    </source>
</reference>
<organism evidence="1 2">
    <name type="scientific">Yinghuangia soli</name>
    <dbReference type="NCBI Taxonomy" id="2908204"/>
    <lineage>
        <taxon>Bacteria</taxon>
        <taxon>Bacillati</taxon>
        <taxon>Actinomycetota</taxon>
        <taxon>Actinomycetes</taxon>
        <taxon>Kitasatosporales</taxon>
        <taxon>Streptomycetaceae</taxon>
        <taxon>Yinghuangia</taxon>
    </lineage>
</organism>
<gene>
    <name evidence="1" type="ORF">LZ495_38315</name>
</gene>
<dbReference type="Proteomes" id="UP001165378">
    <property type="component" value="Unassembled WGS sequence"/>
</dbReference>
<dbReference type="EMBL" id="JAKFHA010000042">
    <property type="protein sequence ID" value="MCF2533041.1"/>
    <property type="molecule type" value="Genomic_DNA"/>
</dbReference>
<proteinExistence type="predicted"/>
<name>A0AA41U4K9_9ACTN</name>
<comment type="caution">
    <text evidence="1">The sequence shown here is derived from an EMBL/GenBank/DDBJ whole genome shotgun (WGS) entry which is preliminary data.</text>
</comment>
<dbReference type="RefSeq" id="WP_235057812.1">
    <property type="nucleotide sequence ID" value="NZ_JAKFHA010000042.1"/>
</dbReference>
<sequence length="162" mass="16029">MGRTEASDDAATAMPTAAELLAAGSMPTATALLAATAASPAAGTAPAKDAHSPAAPAAKRGGLAGLEAALGLGEAPESRALREAADAEPGVRSRSCLVRTDEKSGTTTVIVSIAVAYGIALHAAADRVRARIAKAAPKVLGAPADSIQVDVKIVWLDEPAQT</sequence>
<keyword evidence="2" id="KW-1185">Reference proteome</keyword>